<dbReference type="InterPro" id="IPR017907">
    <property type="entry name" value="Znf_RING_CS"/>
</dbReference>
<keyword evidence="7" id="KW-0805">Transcription regulation</keyword>
<dbReference type="GO" id="GO:0008270">
    <property type="term" value="F:zinc ion binding"/>
    <property type="evidence" value="ECO:0007669"/>
    <property type="project" value="UniProtKB-KW"/>
</dbReference>
<evidence type="ECO:0000256" key="10">
    <source>
        <dbReference type="SAM" id="MobiDB-lite"/>
    </source>
</evidence>
<evidence type="ECO:0000313" key="13">
    <source>
        <dbReference type="WBParaSite" id="SRDH1_7760.1"/>
    </source>
</evidence>
<evidence type="ECO:0000256" key="3">
    <source>
        <dbReference type="ARBA" id="ARBA00022679"/>
    </source>
</evidence>
<feature type="region of interest" description="Disordered" evidence="10">
    <location>
        <begin position="1068"/>
        <end position="1108"/>
    </location>
</feature>
<evidence type="ECO:0000256" key="8">
    <source>
        <dbReference type="ARBA" id="ARBA00023163"/>
    </source>
</evidence>
<evidence type="ECO:0000256" key="6">
    <source>
        <dbReference type="ARBA" id="ARBA00022833"/>
    </source>
</evidence>
<evidence type="ECO:0000256" key="4">
    <source>
        <dbReference type="ARBA" id="ARBA00022723"/>
    </source>
</evidence>
<feature type="region of interest" description="Disordered" evidence="10">
    <location>
        <begin position="1321"/>
        <end position="1359"/>
    </location>
</feature>
<dbReference type="GO" id="GO:0006513">
    <property type="term" value="P:protein monoubiquitination"/>
    <property type="evidence" value="ECO:0007669"/>
    <property type="project" value="TreeGrafter"/>
</dbReference>
<dbReference type="CDD" id="cd23130">
    <property type="entry name" value="RING-HC_EHV1-like"/>
    <property type="match status" value="1"/>
</dbReference>
<feature type="compositionally biased region" description="Polar residues" evidence="10">
    <location>
        <begin position="1436"/>
        <end position="1451"/>
    </location>
</feature>
<feature type="compositionally biased region" description="Low complexity" evidence="10">
    <location>
        <begin position="1006"/>
        <end position="1017"/>
    </location>
</feature>
<dbReference type="Proteomes" id="UP000050792">
    <property type="component" value="Unassembled WGS sequence"/>
</dbReference>
<keyword evidence="12" id="KW-1185">Reference proteome</keyword>
<dbReference type="SMART" id="SM00184">
    <property type="entry name" value="RING"/>
    <property type="match status" value="1"/>
</dbReference>
<keyword evidence="8" id="KW-0804">Transcription</keyword>
<organism evidence="12 13">
    <name type="scientific">Schistosoma rodhaini</name>
    <dbReference type="NCBI Taxonomy" id="6188"/>
    <lineage>
        <taxon>Eukaryota</taxon>
        <taxon>Metazoa</taxon>
        <taxon>Spiralia</taxon>
        <taxon>Lophotrochozoa</taxon>
        <taxon>Platyhelminthes</taxon>
        <taxon>Trematoda</taxon>
        <taxon>Digenea</taxon>
        <taxon>Strigeidida</taxon>
        <taxon>Schistosomatoidea</taxon>
        <taxon>Schistosomatidae</taxon>
        <taxon>Schistosoma</taxon>
    </lineage>
</organism>
<feature type="compositionally biased region" description="Basic residues" evidence="10">
    <location>
        <begin position="208"/>
        <end position="221"/>
    </location>
</feature>
<evidence type="ECO:0000256" key="2">
    <source>
        <dbReference type="ARBA" id="ARBA00012483"/>
    </source>
</evidence>
<comment type="catalytic activity">
    <reaction evidence="1">
        <text>S-ubiquitinyl-[E2 ubiquitin-conjugating enzyme]-L-cysteine + [acceptor protein]-L-lysine = [E2 ubiquitin-conjugating enzyme]-L-cysteine + N(6)-ubiquitinyl-[acceptor protein]-L-lysine.</text>
        <dbReference type="EC" id="2.3.2.27"/>
    </reaction>
</comment>
<evidence type="ECO:0000256" key="1">
    <source>
        <dbReference type="ARBA" id="ARBA00000900"/>
    </source>
</evidence>
<name>A0AA85G6C6_9TREM</name>
<dbReference type="PROSITE" id="PS00518">
    <property type="entry name" value="ZF_RING_1"/>
    <property type="match status" value="1"/>
</dbReference>
<dbReference type="PANTHER" id="PTHR46077">
    <property type="entry name" value="E3 UBIQUITIN-PROTEIN LIGASE TOPORS"/>
    <property type="match status" value="1"/>
</dbReference>
<feature type="region of interest" description="Disordered" evidence="10">
    <location>
        <begin position="1420"/>
        <end position="1451"/>
    </location>
</feature>
<dbReference type="WBParaSite" id="SRDH1_7760.1">
    <property type="protein sequence ID" value="SRDH1_7760.1"/>
    <property type="gene ID" value="SRDH1_7760"/>
</dbReference>
<dbReference type="InterPro" id="IPR001841">
    <property type="entry name" value="Znf_RING"/>
</dbReference>
<reference evidence="12" key="1">
    <citation type="submission" date="2022-06" db="EMBL/GenBank/DDBJ databases">
        <authorList>
            <person name="Berger JAMES D."/>
            <person name="Berger JAMES D."/>
        </authorList>
    </citation>
    <scope>NUCLEOTIDE SEQUENCE [LARGE SCALE GENOMIC DNA]</scope>
</reference>
<keyword evidence="3" id="KW-0808">Transferase</keyword>
<feature type="compositionally biased region" description="Low complexity" evidence="10">
    <location>
        <begin position="1321"/>
        <end position="1344"/>
    </location>
</feature>
<dbReference type="Pfam" id="PF13639">
    <property type="entry name" value="zf-RING_2"/>
    <property type="match status" value="1"/>
</dbReference>
<dbReference type="SUPFAM" id="SSF57850">
    <property type="entry name" value="RING/U-box"/>
    <property type="match status" value="1"/>
</dbReference>
<reference evidence="13" key="2">
    <citation type="submission" date="2023-11" db="UniProtKB">
        <authorList>
            <consortium name="WormBaseParasite"/>
        </authorList>
    </citation>
    <scope>IDENTIFICATION</scope>
</reference>
<keyword evidence="6" id="KW-0862">Zinc</keyword>
<feature type="region of interest" description="Disordered" evidence="10">
    <location>
        <begin position="980"/>
        <end position="1018"/>
    </location>
</feature>
<feature type="region of interest" description="Disordered" evidence="10">
    <location>
        <begin position="196"/>
        <end position="253"/>
    </location>
</feature>
<dbReference type="GO" id="GO:0061630">
    <property type="term" value="F:ubiquitin protein ligase activity"/>
    <property type="evidence" value="ECO:0007669"/>
    <property type="project" value="UniProtKB-EC"/>
</dbReference>
<dbReference type="Gene3D" id="3.30.40.10">
    <property type="entry name" value="Zinc/RING finger domain, C3HC4 (zinc finger)"/>
    <property type="match status" value="1"/>
</dbReference>
<feature type="compositionally biased region" description="Polar residues" evidence="10">
    <location>
        <begin position="119"/>
        <end position="132"/>
    </location>
</feature>
<evidence type="ECO:0000256" key="9">
    <source>
        <dbReference type="PROSITE-ProRule" id="PRU00175"/>
    </source>
</evidence>
<dbReference type="PANTHER" id="PTHR46077:SF1">
    <property type="entry name" value="TOP1 BINDING ARGININE_SERINE RICH PROTEIN, E3 UBIQUITIN LIGASE"/>
    <property type="match status" value="1"/>
</dbReference>
<sequence>MSYDLTPIYAFYSLFPKFNTHFVHYCTLVQTMYGRRRAAALPHVSRRQGDAVTTDTVQHVDCAEATIDTLHSRLLSRSRPVGASFISSSSSSNSSRSPPPLTRRTRQVRRIDRTHHLSQRSTANPRSRSRGLSDNLEPNNPNVSASRRSRRRNFVRPPFLQLLFSSHGSPSYQNESTTESVRINLESFNDDSIQLTRTEDLDSSNRPGRLRTTRSGRRATRRLSATNTRSVPSTNIPSTNHPSRANNSRRSQSLIDCPDVRAALTAARSTGLESDDDCVICLCEKSNRCVVLPCMHTFCYDCIYRWLSINPSCPLCKRLAQKIIHSVLSDTEFTELLVSDLPNNNRRNRVNNLSTTFRLDDEYLNASPDDTTIPRSHHHYHYHHHLGTHQVRLLNYLDGVTRSSSDSTSLYIPPILFPSDTSISQPRAVGILDTSSHMSYRWNPELGSAENRRSLLTILVDNALRSSTSSLLNSLLLRQLVYIFCLDSIPVLQESDLTRNISPEFLAANETHRHRLASFVRRELRVIAPWLAYDISYGSQGSRENSEDIGYYNAAVTSPLISGPPGLEVETRELDNLTNIVLQHICTVPITNEQSLVDLLVTQPALHPSLVPRVYLHHLASEISQFAQFTGSMEEYDSSVCLYRRRVALGGLISSSTERHRDRQFQGLSHDPRLAVYIASACWPRLRPGFAQPEGLIIHPLINWLLQRLFVHAVSGASHPDPLPGTGDPPPSLPSPLVFHGPSLTCHPNCLRLGSSCHALLEAIISFSRLRGQTSGRTINLSHDGSVSTSEIFPNRLLYQRVLSELIDQARFSEALSGQFSQCNDRTRLTCLTPQNAEENSVSSVPNQRTSSRVSIRNVISVREPADYLQPAIQSHPLALRRLDGLLLLFTARVPGLRNDPEHLISELLHMPLMPMTLTPLAVIDLTSPRSVVNRSQTFSMQSEGRGQSLENLDTIRAPYASRFSGIDWTFLRQPSHSLCPQTDRSANSATSTNGITNDVNSGDWSSAASNQQTTSSDICPFRGSRIFPLVSSVGSIASADESPSVHNSPGGWRDTAPYVVISSDSSDEETIGHNEPCVAPAQSNVLTSDDSEPGHESSPDSRTNGCESTASLGSLFKTFSNMPLQNDFPTVNESVQHSIQETDKNKAFHSSTARNYSDIDNMHSVTTKLSLSSSVLSSTNTNTNWSDSFTERYSSIPRREEPMEIDERPDEISYSTIPSSSVCGSCLADLPKRTTNLVSENKYSVKSDCSKNTEANTVGNRLNIFSPRNSLKYYYHSQTKHEAHYRHRRRKLNISHLENTDSDCELIRESIKIDSDSSCSTSRSVFSSRSSSSSSELQQTSKFNSAAMRLRNSSRQRKTVHRKNYHCHRSRCDRYHRKCRHKHSCCCYCHSRRHHKLSIHKYHQSPEKLVNLNNPSSPVVISDGDDADESHKTAPETSNSPNLNQHPGLQTEETSQDVLYDRLANENSLSLPTTPNHNSMFCLPQNDSVSADRSDNAPCSSKTHTSSVNDLNHSTNFPIYEPPTATEFYRLLAKFESQDDDGKNLNPVVCESTPTALLLSNKWSQTDIVKL</sequence>
<feature type="domain" description="RING-type" evidence="11">
    <location>
        <begin position="278"/>
        <end position="317"/>
    </location>
</feature>
<evidence type="ECO:0000256" key="7">
    <source>
        <dbReference type="ARBA" id="ARBA00023015"/>
    </source>
</evidence>
<protein>
    <recommendedName>
        <fullName evidence="2">RING-type E3 ubiquitin transferase</fullName>
        <ecNumber evidence="2">2.3.2.27</ecNumber>
    </recommendedName>
</protein>
<dbReference type="EC" id="2.3.2.27" evidence="2"/>
<feature type="compositionally biased region" description="Polar residues" evidence="10">
    <location>
        <begin position="227"/>
        <end position="253"/>
    </location>
</feature>
<dbReference type="PROSITE" id="PS50089">
    <property type="entry name" value="ZF_RING_2"/>
    <property type="match status" value="1"/>
</dbReference>
<accession>A0AA85G6C6</accession>
<feature type="compositionally biased region" description="Polar residues" evidence="10">
    <location>
        <begin position="980"/>
        <end position="1005"/>
    </location>
</feature>
<feature type="region of interest" description="Disordered" evidence="10">
    <location>
        <begin position="84"/>
        <end position="152"/>
    </location>
</feature>
<dbReference type="InterPro" id="IPR013083">
    <property type="entry name" value="Znf_RING/FYVE/PHD"/>
</dbReference>
<evidence type="ECO:0000256" key="5">
    <source>
        <dbReference type="ARBA" id="ARBA00022771"/>
    </source>
</evidence>
<proteinExistence type="predicted"/>
<evidence type="ECO:0000259" key="11">
    <source>
        <dbReference type="PROSITE" id="PS50089"/>
    </source>
</evidence>
<feature type="compositionally biased region" description="Low complexity" evidence="10">
    <location>
        <begin position="84"/>
        <end position="96"/>
    </location>
</feature>
<keyword evidence="4" id="KW-0479">Metal-binding</keyword>
<keyword evidence="5 9" id="KW-0863">Zinc-finger</keyword>
<dbReference type="GO" id="GO:0000209">
    <property type="term" value="P:protein polyubiquitination"/>
    <property type="evidence" value="ECO:0007669"/>
    <property type="project" value="TreeGrafter"/>
</dbReference>
<evidence type="ECO:0000313" key="12">
    <source>
        <dbReference type="Proteomes" id="UP000050792"/>
    </source>
</evidence>